<feature type="domain" description="Integrase catalytic" evidence="1">
    <location>
        <begin position="64"/>
        <end position="182"/>
    </location>
</feature>
<keyword evidence="3" id="KW-1185">Reference proteome</keyword>
<dbReference type="SUPFAM" id="SSF53098">
    <property type="entry name" value="Ribonuclease H-like"/>
    <property type="match status" value="1"/>
</dbReference>
<protein>
    <recommendedName>
        <fullName evidence="1">Integrase catalytic domain-containing protein</fullName>
    </recommendedName>
</protein>
<name>A0A6D2L2S5_9BRAS</name>
<dbReference type="Proteomes" id="UP000467841">
    <property type="component" value="Unassembled WGS sequence"/>
</dbReference>
<dbReference type="PANTHER" id="PTHR42648:SF25">
    <property type="entry name" value="RNA-DIRECTED DNA POLYMERASE"/>
    <property type="match status" value="1"/>
</dbReference>
<dbReference type="InterPro" id="IPR012337">
    <property type="entry name" value="RNaseH-like_sf"/>
</dbReference>
<evidence type="ECO:0000259" key="1">
    <source>
        <dbReference type="PROSITE" id="PS50994"/>
    </source>
</evidence>
<dbReference type="InterPro" id="IPR025724">
    <property type="entry name" value="GAG-pre-integrase_dom"/>
</dbReference>
<dbReference type="EMBL" id="CACVBM020001751">
    <property type="protein sequence ID" value="CAA7059094.1"/>
    <property type="molecule type" value="Genomic_DNA"/>
</dbReference>
<dbReference type="InterPro" id="IPR039537">
    <property type="entry name" value="Retrotran_Ty1/copia-like"/>
</dbReference>
<gene>
    <name evidence="2" type="ORF">MERR_LOCUS46330</name>
</gene>
<reference evidence="2" key="1">
    <citation type="submission" date="2020-01" db="EMBL/GenBank/DDBJ databases">
        <authorList>
            <person name="Mishra B."/>
        </authorList>
    </citation>
    <scope>NUCLEOTIDE SEQUENCE [LARGE SCALE GENOMIC DNA]</scope>
</reference>
<dbReference type="GO" id="GO:0015074">
    <property type="term" value="P:DNA integration"/>
    <property type="evidence" value="ECO:0007669"/>
    <property type="project" value="InterPro"/>
</dbReference>
<dbReference type="Pfam" id="PF00665">
    <property type="entry name" value="rve"/>
    <property type="match status" value="1"/>
</dbReference>
<dbReference type="InterPro" id="IPR036397">
    <property type="entry name" value="RNaseH_sf"/>
</dbReference>
<comment type="caution">
    <text evidence="2">The sequence shown here is derived from an EMBL/GenBank/DDBJ whole genome shotgun (WGS) entry which is preliminary data.</text>
</comment>
<dbReference type="AlphaFoldDB" id="A0A6D2L2S5"/>
<proteinExistence type="predicted"/>
<organism evidence="2 3">
    <name type="scientific">Microthlaspi erraticum</name>
    <dbReference type="NCBI Taxonomy" id="1685480"/>
    <lineage>
        <taxon>Eukaryota</taxon>
        <taxon>Viridiplantae</taxon>
        <taxon>Streptophyta</taxon>
        <taxon>Embryophyta</taxon>
        <taxon>Tracheophyta</taxon>
        <taxon>Spermatophyta</taxon>
        <taxon>Magnoliopsida</taxon>
        <taxon>eudicotyledons</taxon>
        <taxon>Gunneridae</taxon>
        <taxon>Pentapetalae</taxon>
        <taxon>rosids</taxon>
        <taxon>malvids</taxon>
        <taxon>Brassicales</taxon>
        <taxon>Brassicaceae</taxon>
        <taxon>Coluteocarpeae</taxon>
        <taxon>Microthlaspi</taxon>
    </lineage>
</organism>
<dbReference type="PROSITE" id="PS50994">
    <property type="entry name" value="INTEGRASE"/>
    <property type="match status" value="1"/>
</dbReference>
<evidence type="ECO:0000313" key="3">
    <source>
        <dbReference type="Proteomes" id="UP000467841"/>
    </source>
</evidence>
<dbReference type="Pfam" id="PF13976">
    <property type="entry name" value="gag_pre-integrs"/>
    <property type="match status" value="1"/>
</dbReference>
<sequence>MGIIDNTRLNLTETSGSSRWHSRLGHINLDALKLMMQKKLVFGIPSMTLEKKLCGSCLLGKQSRQAFPQATTFRASKNLELVHGDLCGPITPSTLAGNRYIFVLIDDHSRYMWTALLKEKSDAFNKFKRFKSLVEQESGASIQTFRTDRGGEFMSKSSVRFVMLMGLNDISRLHIPHSRTVC</sequence>
<dbReference type="OrthoDB" id="6776856at2759"/>
<evidence type="ECO:0000313" key="2">
    <source>
        <dbReference type="EMBL" id="CAA7059094.1"/>
    </source>
</evidence>
<dbReference type="InterPro" id="IPR001584">
    <property type="entry name" value="Integrase_cat-core"/>
</dbReference>
<dbReference type="Gene3D" id="3.30.420.10">
    <property type="entry name" value="Ribonuclease H-like superfamily/Ribonuclease H"/>
    <property type="match status" value="1"/>
</dbReference>
<accession>A0A6D2L2S5</accession>
<dbReference type="GO" id="GO:0003676">
    <property type="term" value="F:nucleic acid binding"/>
    <property type="evidence" value="ECO:0007669"/>
    <property type="project" value="InterPro"/>
</dbReference>
<dbReference type="PANTHER" id="PTHR42648">
    <property type="entry name" value="TRANSPOSASE, PUTATIVE-RELATED"/>
    <property type="match status" value="1"/>
</dbReference>